<organism evidence="2 3">
    <name type="scientific">Glossina palpalis gambiensis</name>
    <dbReference type="NCBI Taxonomy" id="67801"/>
    <lineage>
        <taxon>Eukaryota</taxon>
        <taxon>Metazoa</taxon>
        <taxon>Ecdysozoa</taxon>
        <taxon>Arthropoda</taxon>
        <taxon>Hexapoda</taxon>
        <taxon>Insecta</taxon>
        <taxon>Pterygota</taxon>
        <taxon>Neoptera</taxon>
        <taxon>Endopterygota</taxon>
        <taxon>Diptera</taxon>
        <taxon>Brachycera</taxon>
        <taxon>Muscomorpha</taxon>
        <taxon>Hippoboscoidea</taxon>
        <taxon>Glossinidae</taxon>
        <taxon>Glossina</taxon>
    </lineage>
</organism>
<feature type="compositionally biased region" description="Basic and acidic residues" evidence="1">
    <location>
        <begin position="18"/>
        <end position="37"/>
    </location>
</feature>
<dbReference type="Proteomes" id="UP000092460">
    <property type="component" value="Unassembled WGS sequence"/>
</dbReference>
<evidence type="ECO:0000256" key="1">
    <source>
        <dbReference type="SAM" id="MobiDB-lite"/>
    </source>
</evidence>
<feature type="region of interest" description="Disordered" evidence="1">
    <location>
        <begin position="1"/>
        <end position="74"/>
    </location>
</feature>
<reference evidence="3" key="1">
    <citation type="submission" date="2015-01" db="EMBL/GenBank/DDBJ databases">
        <authorList>
            <person name="Aksoy S."/>
            <person name="Warren W."/>
            <person name="Wilson R.K."/>
        </authorList>
    </citation>
    <scope>NUCLEOTIDE SEQUENCE [LARGE SCALE GENOMIC DNA]</scope>
    <source>
        <strain evidence="3">IAEA</strain>
    </source>
</reference>
<evidence type="ECO:0000313" key="3">
    <source>
        <dbReference type="Proteomes" id="UP000092460"/>
    </source>
</evidence>
<dbReference type="AlphaFoldDB" id="A0A1B0ASS9"/>
<dbReference type="EnsemblMetazoa" id="GPPI007340-RA">
    <property type="protein sequence ID" value="GPPI007340-PA"/>
    <property type="gene ID" value="GPPI007340"/>
</dbReference>
<sequence length="315" mass="35373">MAEFEPSDSSDEEPLNEPVKKSKTEKRNAKVTERNKDILNATDTVRPVPKHAINSNDVNNASVYNQNKPDNKDAGKIDIPLCKISMPHIYSHYIKNVSMQGFGFERKILNPQTTKVVQPLQQATACHQIRRPSSQCIIQHSNTQELSNMLQTFVAVNQNDAENLQNADGVVYDDAATCNSNDDMLFLRSFQQPASSQNSKIQKVFNLRQRKRRISSPGLLLKEKSTKKIALSEFLNFNDNMSAATSLVTSTMLPPVRPTSEPPKYFIDCNWINNKGTFQEMCTDRFNVIITESKCEAAAPPSRQTVSKTIASIFS</sequence>
<accession>A0A1B0ASS9</accession>
<proteinExistence type="predicted"/>
<keyword evidence="3" id="KW-1185">Reference proteome</keyword>
<name>A0A1B0ASS9_9MUSC</name>
<dbReference type="EMBL" id="JXJN01002976">
    <property type="status" value="NOT_ANNOTATED_CDS"/>
    <property type="molecule type" value="Genomic_DNA"/>
</dbReference>
<reference evidence="2" key="2">
    <citation type="submission" date="2020-05" db="UniProtKB">
        <authorList>
            <consortium name="EnsemblMetazoa"/>
        </authorList>
    </citation>
    <scope>IDENTIFICATION</scope>
    <source>
        <strain evidence="2">IAEA</strain>
    </source>
</reference>
<evidence type="ECO:0000313" key="2">
    <source>
        <dbReference type="EnsemblMetazoa" id="GPPI007340-PA"/>
    </source>
</evidence>
<protein>
    <submittedName>
        <fullName evidence="2">Uncharacterized protein</fullName>
    </submittedName>
</protein>
<feature type="compositionally biased region" description="Acidic residues" evidence="1">
    <location>
        <begin position="1"/>
        <end position="15"/>
    </location>
</feature>
<dbReference type="VEuPathDB" id="VectorBase:GPPI007340"/>
<feature type="compositionally biased region" description="Polar residues" evidence="1">
    <location>
        <begin position="53"/>
        <end position="68"/>
    </location>
</feature>